<dbReference type="GO" id="GO:0000155">
    <property type="term" value="F:phosphorelay sensor kinase activity"/>
    <property type="evidence" value="ECO:0007669"/>
    <property type="project" value="InterPro"/>
</dbReference>
<keyword evidence="4" id="KW-1133">Transmembrane helix</keyword>
<dbReference type="Pfam" id="PF00512">
    <property type="entry name" value="HisKA"/>
    <property type="match status" value="1"/>
</dbReference>
<dbReference type="InterPro" id="IPR036890">
    <property type="entry name" value="HATPase_C_sf"/>
</dbReference>
<keyword evidence="3" id="KW-0597">Phosphoprotein</keyword>
<name>A0A7W6K204_9HYPH</name>
<accession>A0A7W6K204</accession>
<gene>
    <name evidence="6" type="ORF">GGQ66_002288</name>
</gene>
<sequence length="461" mass="50430">MKPSPLYSLTALTIAGFVLLFIYAFHQLVQIQQAVHTGTGKNMLWTISQAEREARKLDNALLDAGGRPDGLTEVSHRLDILVSRIAMFNEGPQHDYFLRIGLGPKLEQSTRSMRDITAILDPGIVAGRIEADRVRAVLVPMMDDLGRLANRATLAELDDASQNRQNQSKALTLAIAAVVGLMLTGAFLIWRLLASTRAAVQSGHALAEHKARLEAMVQERTAALSTALEKEKTTSEIYRSFITTVSHQFRTPLSIIDMVAQSFIRRPAAFPPEIVAEKALRIRNACIRLMRMLESTTNAARLDGGAVPVEMVNDDLAHIAENACTYQRELSPERRILLEAESRDFSCRADSALIEQVLLNLLSNATKYSPANEPIVVSITGDADHVRCAVSDRGIGIPAADREKIFTRFFRAGNAVYIPGTGLGLNLSRAIVALHGGTLDFAPAADVGTVFTMTLPRRKEA</sequence>
<dbReference type="InterPro" id="IPR005467">
    <property type="entry name" value="His_kinase_dom"/>
</dbReference>
<dbReference type="PANTHER" id="PTHR43547">
    <property type="entry name" value="TWO-COMPONENT HISTIDINE KINASE"/>
    <property type="match status" value="1"/>
</dbReference>
<keyword evidence="6" id="KW-0418">Kinase</keyword>
<dbReference type="SUPFAM" id="SSF47384">
    <property type="entry name" value="Homodimeric domain of signal transducing histidine kinase"/>
    <property type="match status" value="1"/>
</dbReference>
<dbReference type="EMBL" id="JACIDU010000008">
    <property type="protein sequence ID" value="MBB4103720.1"/>
    <property type="molecule type" value="Genomic_DNA"/>
</dbReference>
<evidence type="ECO:0000256" key="1">
    <source>
        <dbReference type="ARBA" id="ARBA00000085"/>
    </source>
</evidence>
<comment type="catalytic activity">
    <reaction evidence="1">
        <text>ATP + protein L-histidine = ADP + protein N-phospho-L-histidine.</text>
        <dbReference type="EC" id="2.7.13.3"/>
    </reaction>
</comment>
<dbReference type="InterPro" id="IPR004358">
    <property type="entry name" value="Sig_transdc_His_kin-like_C"/>
</dbReference>
<dbReference type="Pfam" id="PF02518">
    <property type="entry name" value="HATPase_c"/>
    <property type="match status" value="1"/>
</dbReference>
<keyword evidence="7" id="KW-1185">Reference proteome</keyword>
<feature type="transmembrane region" description="Helical" evidence="4">
    <location>
        <begin position="6"/>
        <end position="25"/>
    </location>
</feature>
<dbReference type="PROSITE" id="PS50109">
    <property type="entry name" value="HIS_KIN"/>
    <property type="match status" value="1"/>
</dbReference>
<reference evidence="6 7" key="1">
    <citation type="submission" date="2020-08" db="EMBL/GenBank/DDBJ databases">
        <title>Genomic Encyclopedia of Type Strains, Phase IV (KMG-IV): sequencing the most valuable type-strain genomes for metagenomic binning, comparative biology and taxonomic classification.</title>
        <authorList>
            <person name="Goeker M."/>
        </authorList>
    </citation>
    <scope>NUCLEOTIDE SEQUENCE [LARGE SCALE GENOMIC DNA]</scope>
    <source>
        <strain evidence="6 7">DSM 26385</strain>
    </source>
</reference>
<evidence type="ECO:0000256" key="3">
    <source>
        <dbReference type="ARBA" id="ARBA00022553"/>
    </source>
</evidence>
<dbReference type="RefSeq" id="WP_183792524.1">
    <property type="nucleotide sequence ID" value="NZ_JACIDU010000008.1"/>
</dbReference>
<dbReference type="InterPro" id="IPR036097">
    <property type="entry name" value="HisK_dim/P_sf"/>
</dbReference>
<dbReference type="CDD" id="cd00075">
    <property type="entry name" value="HATPase"/>
    <property type="match status" value="1"/>
</dbReference>
<dbReference type="SMART" id="SM00387">
    <property type="entry name" value="HATPase_c"/>
    <property type="match status" value="1"/>
</dbReference>
<evidence type="ECO:0000313" key="7">
    <source>
        <dbReference type="Proteomes" id="UP000584824"/>
    </source>
</evidence>
<dbReference type="CDD" id="cd00082">
    <property type="entry name" value="HisKA"/>
    <property type="match status" value="1"/>
</dbReference>
<evidence type="ECO:0000256" key="4">
    <source>
        <dbReference type="SAM" id="Phobius"/>
    </source>
</evidence>
<dbReference type="SUPFAM" id="SSF55874">
    <property type="entry name" value="ATPase domain of HSP90 chaperone/DNA topoisomerase II/histidine kinase"/>
    <property type="match status" value="1"/>
</dbReference>
<dbReference type="AlphaFoldDB" id="A0A7W6K204"/>
<evidence type="ECO:0000256" key="2">
    <source>
        <dbReference type="ARBA" id="ARBA00012438"/>
    </source>
</evidence>
<feature type="domain" description="Histidine kinase" evidence="5">
    <location>
        <begin position="244"/>
        <end position="459"/>
    </location>
</feature>
<dbReference type="Gene3D" id="3.30.565.10">
    <property type="entry name" value="Histidine kinase-like ATPase, C-terminal domain"/>
    <property type="match status" value="1"/>
</dbReference>
<keyword evidence="6" id="KW-0808">Transferase</keyword>
<keyword evidence="4" id="KW-0472">Membrane</keyword>
<evidence type="ECO:0000313" key="6">
    <source>
        <dbReference type="EMBL" id="MBB4103720.1"/>
    </source>
</evidence>
<protein>
    <recommendedName>
        <fullName evidence="2">histidine kinase</fullName>
        <ecNumber evidence="2">2.7.13.3</ecNumber>
    </recommendedName>
</protein>
<dbReference type="PANTHER" id="PTHR43547:SF2">
    <property type="entry name" value="HYBRID SIGNAL TRANSDUCTION HISTIDINE KINASE C"/>
    <property type="match status" value="1"/>
</dbReference>
<proteinExistence type="predicted"/>
<dbReference type="EC" id="2.7.13.3" evidence="2"/>
<dbReference type="InterPro" id="IPR003661">
    <property type="entry name" value="HisK_dim/P_dom"/>
</dbReference>
<dbReference type="SMART" id="SM00388">
    <property type="entry name" value="HisKA"/>
    <property type="match status" value="1"/>
</dbReference>
<evidence type="ECO:0000259" key="5">
    <source>
        <dbReference type="PROSITE" id="PS50109"/>
    </source>
</evidence>
<dbReference type="Proteomes" id="UP000584824">
    <property type="component" value="Unassembled WGS sequence"/>
</dbReference>
<keyword evidence="4" id="KW-0812">Transmembrane</keyword>
<organism evidence="6 7">
    <name type="scientific">Allorhizobium borbori</name>
    <dbReference type="NCBI Taxonomy" id="485907"/>
    <lineage>
        <taxon>Bacteria</taxon>
        <taxon>Pseudomonadati</taxon>
        <taxon>Pseudomonadota</taxon>
        <taxon>Alphaproteobacteria</taxon>
        <taxon>Hyphomicrobiales</taxon>
        <taxon>Rhizobiaceae</taxon>
        <taxon>Rhizobium/Agrobacterium group</taxon>
        <taxon>Allorhizobium</taxon>
    </lineage>
</organism>
<dbReference type="PRINTS" id="PR00344">
    <property type="entry name" value="BCTRLSENSOR"/>
</dbReference>
<dbReference type="Gene3D" id="1.10.287.130">
    <property type="match status" value="1"/>
</dbReference>
<feature type="transmembrane region" description="Helical" evidence="4">
    <location>
        <begin position="170"/>
        <end position="193"/>
    </location>
</feature>
<dbReference type="InterPro" id="IPR003594">
    <property type="entry name" value="HATPase_dom"/>
</dbReference>
<comment type="caution">
    <text evidence="6">The sequence shown here is derived from an EMBL/GenBank/DDBJ whole genome shotgun (WGS) entry which is preliminary data.</text>
</comment>